<dbReference type="RefSeq" id="YP_009806041.1">
    <property type="nucleotide sequence ID" value="NC_048012.1"/>
</dbReference>
<evidence type="ECO:0000313" key="2">
    <source>
        <dbReference type="Proteomes" id="UP000253277"/>
    </source>
</evidence>
<dbReference type="GeneID" id="54996867"/>
<organism evidence="1 2">
    <name type="scientific">Salmonella phage S147</name>
    <dbReference type="NCBI Taxonomy" id="2231362"/>
    <lineage>
        <taxon>Viruses</taxon>
        <taxon>Duplodnaviria</taxon>
        <taxon>Heunggongvirae</taxon>
        <taxon>Uroviricota</taxon>
        <taxon>Caudoviricetes</taxon>
        <taxon>Demerecviridae</taxon>
        <taxon>Markadamsvirinae</taxon>
        <taxon>Epseptimavirus</taxon>
        <taxon>Epseptimavirus S147</taxon>
    </lineage>
</organism>
<accession>A0A2Z5HRV2</accession>
<keyword evidence="2" id="KW-1185">Reference proteome</keyword>
<proteinExistence type="predicted"/>
<reference evidence="2" key="1">
    <citation type="submission" date="2018-05" db="EMBL/GenBank/DDBJ databases">
        <title>Host range determinants of Salmonella infecting bacteriophages.</title>
        <authorList>
            <person name="Gencay Y.E."/>
        </authorList>
    </citation>
    <scope>NUCLEOTIDE SEQUENCE [LARGE SCALE GENOMIC DNA]</scope>
</reference>
<dbReference type="KEGG" id="vg:54996867"/>
<dbReference type="Proteomes" id="UP000253277">
    <property type="component" value="Segment"/>
</dbReference>
<sequence length="111" mass="13093">MLIVRRLLIMQLNQIMLTQLAEKMPNSPHVNYSDDQSNIPIWEKQGRPFLWEHVESANNYHAFFDRGYGWLCIFVDETLLDYGMDEIVRDDVIFLNKGFYSVANSLYFPAN</sequence>
<evidence type="ECO:0000313" key="1">
    <source>
        <dbReference type="EMBL" id="AXC42600.1"/>
    </source>
</evidence>
<dbReference type="EMBL" id="MH370386">
    <property type="protein sequence ID" value="AXC42600.1"/>
    <property type="molecule type" value="Genomic_DNA"/>
</dbReference>
<name>A0A2Z5HRV2_9CAUD</name>
<protein>
    <submittedName>
        <fullName evidence="1">Uncharacterized protein</fullName>
    </submittedName>
</protein>